<organism evidence="10">
    <name type="scientific">Sarcoptes scabiei</name>
    <name type="common">Itch mite</name>
    <name type="synonym">Acarus scabiei</name>
    <dbReference type="NCBI Taxonomy" id="52283"/>
    <lineage>
        <taxon>Eukaryota</taxon>
        <taxon>Metazoa</taxon>
        <taxon>Ecdysozoa</taxon>
        <taxon>Arthropoda</taxon>
        <taxon>Chelicerata</taxon>
        <taxon>Arachnida</taxon>
        <taxon>Acari</taxon>
        <taxon>Acariformes</taxon>
        <taxon>Sarcoptiformes</taxon>
        <taxon>Astigmata</taxon>
        <taxon>Psoroptidia</taxon>
        <taxon>Sarcoptoidea</taxon>
        <taxon>Sarcoptidae</taxon>
        <taxon>Sarcoptinae</taxon>
        <taxon>Sarcoptes</taxon>
    </lineage>
</organism>
<proteinExistence type="inferred from homology"/>
<evidence type="ECO:0000313" key="12">
    <source>
        <dbReference type="Proteomes" id="UP000070412"/>
    </source>
</evidence>
<keyword evidence="7 9" id="KW-0333">Golgi apparatus</keyword>
<keyword evidence="3 9" id="KW-0808">Transferase</keyword>
<keyword evidence="8 9" id="KW-0472">Membrane</keyword>
<keyword evidence="12" id="KW-1185">Reference proteome</keyword>
<evidence type="ECO:0000256" key="6">
    <source>
        <dbReference type="ARBA" id="ARBA00022989"/>
    </source>
</evidence>
<dbReference type="PANTHER" id="PTHR12369">
    <property type="entry name" value="CHONDROITIN SYNTHASE"/>
    <property type="match status" value="1"/>
</dbReference>
<protein>
    <recommendedName>
        <fullName evidence="9">Hexosyltransferase</fullName>
        <ecNumber evidence="9">2.4.1.-</ecNumber>
    </recommendedName>
</protein>
<comment type="subcellular location">
    <subcellularLocation>
        <location evidence="1 9">Golgi apparatus</location>
        <location evidence="1 9">Golgi stack membrane</location>
        <topology evidence="1 9">Single-pass type II membrane protein</topology>
    </subcellularLocation>
</comment>
<dbReference type="InterPro" id="IPR008428">
    <property type="entry name" value="Chond_GalNAc"/>
</dbReference>
<reference evidence="11" key="3">
    <citation type="submission" date="2022-06" db="UniProtKB">
        <authorList>
            <consortium name="EnsemblMetazoa"/>
        </authorList>
    </citation>
    <scope>IDENTIFICATION</scope>
</reference>
<reference evidence="12" key="1">
    <citation type="journal article" date="2020" name="PLoS Negl. Trop. Dis.">
        <title>High-quality nuclear genome for Sarcoptes scabiei-A critical resource for a neglected parasite.</title>
        <authorList>
            <person name="Korhonen P.K."/>
            <person name="Gasser R.B."/>
            <person name="Ma G."/>
            <person name="Wang T."/>
            <person name="Stroehlein A.J."/>
            <person name="Young N.D."/>
            <person name="Ang C.S."/>
            <person name="Fernando D.D."/>
            <person name="Lu H.C."/>
            <person name="Taylor S."/>
            <person name="Reynolds S.L."/>
            <person name="Mofiz E."/>
            <person name="Najaraj S.H."/>
            <person name="Gowda H."/>
            <person name="Madugundu A."/>
            <person name="Renuse S."/>
            <person name="Holt D."/>
            <person name="Pandey A."/>
            <person name="Papenfuss A.T."/>
            <person name="Fischer K."/>
        </authorList>
    </citation>
    <scope>NUCLEOTIDE SEQUENCE [LARGE SCALE GENOMIC DNA]</scope>
</reference>
<evidence type="ECO:0000313" key="11">
    <source>
        <dbReference type="EnsemblMetazoa" id="KAF7489635.1"/>
    </source>
</evidence>
<keyword evidence="6 9" id="KW-1133">Transmembrane helix</keyword>
<dbReference type="InterPro" id="IPR051227">
    <property type="entry name" value="CS_glycosyltransferase"/>
</dbReference>
<keyword evidence="4 9" id="KW-0812">Transmembrane</keyword>
<sequence length="937" mass="111513">MMTSYSKPIYYLLFRNKYFFIGCFLGIILSMFLIPWLEDCHDPNLLVSLINNDEMIDQRSISRVRLIGDDQYRLFLELEQWFQEMSKSIYDPVRRNRSQSNEFPIANENLNRDEVFIRKHANKDRDIFVHDKKLKFYRPRFHSIELNVKTKLLVVILIRSIGLIRNDSKTKRSVSTLQQELIKDYIDFNRDHIWNDHRSDLIFFLQTFDSKQQNEALDVIDGEISRTLSSNSSLAQSALHVRIFDYLIANQKYQYYSMILLINEQTIVHRFNFDRFIEKLTVSDLVLSISYDPRSEMNLSKTAQFLYRNLGINDEILNGGLLISASLIHSCQNDRWSCYIETIVKNDHSFWSHRSSKIGDDGQLNDISKSLFHSPIVFKSDHFNRAYKMIFEESIQQVENKLSKILIKINDNHFDGSFHSMRPKNRYEVKKWTYSNETHIFLPNDFETIRLRNKNELKEIKLIKRECFKWFERNKPEYLDNFKLTIGDLKIKNLYQKFDAIRGLEYKIDLSFPFVTIDYRFHLLRPLNPIELISDVKNPSENIQLTLIVPVRGHREVSQMILFLSYYHELCRNNPRHQTILIVVLIHTLRSIDQVDANLSEDSYETEEFERLKKFLLHLKSKNDIHSFEVVFMDVLPPDLDRSLSSQSLNRFPIQLVYLDMISRSLTSYSSDVPTLLLHCRNTARFTMNFFNRVRMQTIQSRQIFLPIPFVRYRLQTTLSNKDFVQKLSEIKSRSQYSFDELSSLLRKNQSSMRTLMKSHHRQPSIIDVRKESGFFDLANYDMIGFYLQDYIEARKNIDDLVPIVRNRQTITKYQKIYFNSQWNLYEVFRKSNSMLKNSSKNRSKHLGKMKSINLMRAIEPEVWLEPHPYKHHPLNQQKIYSVMRNFDGIDECDHLNSNYDSYNTCRLREIQSIAPKQKLAAIVNDFLGRNSFNRSL</sequence>
<keyword evidence="5 9" id="KW-0735">Signal-anchor</keyword>
<dbReference type="EC" id="2.4.1.-" evidence="9"/>
<dbReference type="PANTHER" id="PTHR12369:SF13">
    <property type="entry name" value="HEXOSYLTRANSFERASE"/>
    <property type="match status" value="1"/>
</dbReference>
<dbReference type="Pfam" id="PF05679">
    <property type="entry name" value="CHGN"/>
    <property type="match status" value="1"/>
</dbReference>
<reference evidence="10" key="2">
    <citation type="submission" date="2020-01" db="EMBL/GenBank/DDBJ databases">
        <authorList>
            <person name="Korhonen P.K.K."/>
            <person name="Guangxu M.G."/>
            <person name="Wang T.W."/>
            <person name="Stroehlein A.J.S."/>
            <person name="Young N.D."/>
            <person name="Ang C.-S.A."/>
            <person name="Fernando D.W.F."/>
            <person name="Lu H.L."/>
            <person name="Taylor S.T."/>
            <person name="Ehtesham M.E.M."/>
            <person name="Najaraj S.H.N."/>
            <person name="Harsha G.H.G."/>
            <person name="Madugundu A.M."/>
            <person name="Renuse S.R."/>
            <person name="Holt D.H."/>
            <person name="Pandey A.P."/>
            <person name="Papenfuss A.P."/>
            <person name="Gasser R.B.G."/>
            <person name="Fischer K.F."/>
        </authorList>
    </citation>
    <scope>NUCLEOTIDE SEQUENCE</scope>
    <source>
        <strain evidence="10">SSS_KF_BRIS2020</strain>
    </source>
</reference>
<name>A0A834R4N9_SARSC</name>
<dbReference type="Proteomes" id="UP000070412">
    <property type="component" value="Unassembled WGS sequence"/>
</dbReference>
<dbReference type="EnsemblMetazoa" id="SSS_1215s_mrna">
    <property type="protein sequence ID" value="KAF7489635.1"/>
    <property type="gene ID" value="SSS_1215"/>
</dbReference>
<evidence type="ECO:0000256" key="1">
    <source>
        <dbReference type="ARBA" id="ARBA00004447"/>
    </source>
</evidence>
<feature type="transmembrane region" description="Helical" evidence="9">
    <location>
        <begin position="18"/>
        <end position="37"/>
    </location>
</feature>
<evidence type="ECO:0000256" key="8">
    <source>
        <dbReference type="ARBA" id="ARBA00023136"/>
    </source>
</evidence>
<dbReference type="GO" id="GO:0032580">
    <property type="term" value="C:Golgi cisterna membrane"/>
    <property type="evidence" value="ECO:0007669"/>
    <property type="project" value="UniProtKB-SubCell"/>
</dbReference>
<comment type="similarity">
    <text evidence="2 9">Belongs to the chondroitin N-acetylgalactosaminyltransferase family.</text>
</comment>
<evidence type="ECO:0000256" key="4">
    <source>
        <dbReference type="ARBA" id="ARBA00022692"/>
    </source>
</evidence>
<evidence type="ECO:0000313" key="10">
    <source>
        <dbReference type="EMBL" id="KAF7489635.1"/>
    </source>
</evidence>
<evidence type="ECO:0000256" key="3">
    <source>
        <dbReference type="ARBA" id="ARBA00022679"/>
    </source>
</evidence>
<dbReference type="OrthoDB" id="9985088at2759"/>
<evidence type="ECO:0000256" key="5">
    <source>
        <dbReference type="ARBA" id="ARBA00022968"/>
    </source>
</evidence>
<dbReference type="AlphaFoldDB" id="A0A834R4N9"/>
<evidence type="ECO:0000256" key="9">
    <source>
        <dbReference type="RuleBase" id="RU364016"/>
    </source>
</evidence>
<evidence type="ECO:0000256" key="7">
    <source>
        <dbReference type="ARBA" id="ARBA00023034"/>
    </source>
</evidence>
<gene>
    <name evidence="10" type="ORF">SSS_1215</name>
</gene>
<accession>A0A834R4N9</accession>
<dbReference type="EMBL" id="WVUK01000064">
    <property type="protein sequence ID" value="KAF7489635.1"/>
    <property type="molecule type" value="Genomic_DNA"/>
</dbReference>
<evidence type="ECO:0000256" key="2">
    <source>
        <dbReference type="ARBA" id="ARBA00009239"/>
    </source>
</evidence>
<dbReference type="GO" id="GO:0047238">
    <property type="term" value="F:glucuronosyl-N-acetylgalactosaminyl-proteoglycan 4-beta-N-acetylgalactosaminyltransferase activity"/>
    <property type="evidence" value="ECO:0007669"/>
    <property type="project" value="TreeGrafter"/>
</dbReference>